<evidence type="ECO:0000259" key="1">
    <source>
        <dbReference type="Pfam" id="PF21891"/>
    </source>
</evidence>
<reference evidence="2 3" key="1">
    <citation type="submission" date="2020-07" db="EMBL/GenBank/DDBJ databases">
        <title>Sequencing the genomes of 1000 actinobacteria strains.</title>
        <authorList>
            <person name="Klenk H.-P."/>
        </authorList>
    </citation>
    <scope>NUCLEOTIDE SEQUENCE [LARGE SCALE GENOMIC DNA]</scope>
    <source>
        <strain evidence="2 3">DSM 44442</strain>
    </source>
</reference>
<dbReference type="EMBL" id="JACCFS010000001">
    <property type="protein sequence ID" value="NYJ33185.1"/>
    <property type="molecule type" value="Genomic_DNA"/>
</dbReference>
<protein>
    <recommendedName>
        <fullName evidence="1">DUF6917 domain-containing protein</fullName>
    </recommendedName>
</protein>
<dbReference type="Pfam" id="PF21891">
    <property type="entry name" value="DUF6917"/>
    <property type="match status" value="1"/>
</dbReference>
<evidence type="ECO:0000313" key="2">
    <source>
        <dbReference type="EMBL" id="NYJ33185.1"/>
    </source>
</evidence>
<gene>
    <name evidence="2" type="ORF">HNR10_001066</name>
</gene>
<dbReference type="Proteomes" id="UP000572051">
    <property type="component" value="Unassembled WGS sequence"/>
</dbReference>
<accession>A0A7Z0EJC7</accession>
<dbReference type="InterPro" id="IPR054210">
    <property type="entry name" value="DUF6917"/>
</dbReference>
<evidence type="ECO:0000313" key="3">
    <source>
        <dbReference type="Proteomes" id="UP000572051"/>
    </source>
</evidence>
<dbReference type="AlphaFoldDB" id="A0A7Z0EJC7"/>
<name>A0A7Z0EJC7_9ACTN</name>
<organism evidence="2 3">
    <name type="scientific">Nocardiopsis aegyptia</name>
    <dbReference type="NCBI Taxonomy" id="220378"/>
    <lineage>
        <taxon>Bacteria</taxon>
        <taxon>Bacillati</taxon>
        <taxon>Actinomycetota</taxon>
        <taxon>Actinomycetes</taxon>
        <taxon>Streptosporangiales</taxon>
        <taxon>Nocardiopsidaceae</taxon>
        <taxon>Nocardiopsis</taxon>
    </lineage>
</organism>
<keyword evidence="3" id="KW-1185">Reference proteome</keyword>
<proteinExistence type="predicted"/>
<comment type="caution">
    <text evidence="2">The sequence shown here is derived from an EMBL/GenBank/DDBJ whole genome shotgun (WGS) entry which is preliminary data.</text>
</comment>
<dbReference type="RefSeq" id="WP_179821275.1">
    <property type="nucleotide sequence ID" value="NZ_JACCFS010000001.1"/>
</dbReference>
<sequence>MNPHEDGAKRAVTATLVKVLVHRRTERGMRLEPFASRCVRAGEVHELVLTDHTGTREGTRIDRVGFLGFAEITSAGVLDRGDELWVGARRVGVLLGFDACHFPNHYNVLVHADPVRTGRDLGLRPGEPLQFLQGGAEADPQAVGQGSAATLCPNIS</sequence>
<feature type="domain" description="DUF6917" evidence="1">
    <location>
        <begin position="7"/>
        <end position="131"/>
    </location>
</feature>